<keyword evidence="1" id="KW-0472">Membrane</keyword>
<proteinExistence type="predicted"/>
<evidence type="ECO:0000313" key="3">
    <source>
        <dbReference type="EMBL" id="MCB7479832.1"/>
    </source>
</evidence>
<dbReference type="Gene3D" id="3.60.10.10">
    <property type="entry name" value="Endonuclease/exonuclease/phosphatase"/>
    <property type="match status" value="1"/>
</dbReference>
<keyword evidence="3" id="KW-0540">Nuclease</keyword>
<name>A0A9X1LGF7_9FLAO</name>
<evidence type="ECO:0000259" key="2">
    <source>
        <dbReference type="Pfam" id="PF03372"/>
    </source>
</evidence>
<dbReference type="InterPro" id="IPR036691">
    <property type="entry name" value="Endo/exonu/phosph_ase_sf"/>
</dbReference>
<keyword evidence="3" id="KW-0255">Endonuclease</keyword>
<feature type="transmembrane region" description="Helical" evidence="1">
    <location>
        <begin position="65"/>
        <end position="84"/>
    </location>
</feature>
<dbReference type="SUPFAM" id="SSF56219">
    <property type="entry name" value="DNase I-like"/>
    <property type="match status" value="1"/>
</dbReference>
<dbReference type="InterPro" id="IPR005135">
    <property type="entry name" value="Endo/exonuclease/phosphatase"/>
</dbReference>
<gene>
    <name evidence="3" type="ORF">LGQ90_01035</name>
</gene>
<sequence>MKVLSLKNLTWLLIIGVLLVSFLPNIISNYWLIDIFSNFKFQYLVISVLLVFPTIFFLKKKLAALLMLSACFLWNFYYIVPYYIKSENFNSGKEVKITSINLFSSNSQDDLVLKYINQEDPDILILMELTPNWLEKLSPIMDKYKSKEIVPRSDNFGIALLSKYKMRSAIDYFELNNKPSIVSDLKIENHNFSIIATHPVPPISQETFENRNKQLANIILNRPRFSDNLIIVGDFNTSSFSNHFNQLINKDLKDSRFGFGLLPTWPASLKVFQTTLDHILVSDHLKVIERNTGPDIGSDHLPINLIIGVN</sequence>
<feature type="transmembrane region" description="Helical" evidence="1">
    <location>
        <begin position="12"/>
        <end position="33"/>
    </location>
</feature>
<feature type="transmembrane region" description="Helical" evidence="1">
    <location>
        <begin position="39"/>
        <end position="58"/>
    </location>
</feature>
<reference evidence="3" key="1">
    <citation type="submission" date="2021-10" db="EMBL/GenBank/DDBJ databases">
        <title>Gramella sp. ASW11-100T, isolated from marine sediment.</title>
        <authorList>
            <person name="Xia C."/>
        </authorList>
    </citation>
    <scope>NUCLEOTIDE SEQUENCE</scope>
    <source>
        <strain evidence="3">ASW11-100</strain>
    </source>
</reference>
<protein>
    <submittedName>
        <fullName evidence="3">Endonuclease/exonuclease/phosphatase family protein</fullName>
    </submittedName>
</protein>
<comment type="caution">
    <text evidence="3">The sequence shown here is derived from an EMBL/GenBank/DDBJ whole genome shotgun (WGS) entry which is preliminary data.</text>
</comment>
<feature type="domain" description="Endonuclease/exonuclease/phosphatase" evidence="2">
    <location>
        <begin position="100"/>
        <end position="300"/>
    </location>
</feature>
<dbReference type="GO" id="GO:0004519">
    <property type="term" value="F:endonuclease activity"/>
    <property type="evidence" value="ECO:0007669"/>
    <property type="project" value="UniProtKB-KW"/>
</dbReference>
<dbReference type="Pfam" id="PF03372">
    <property type="entry name" value="Exo_endo_phos"/>
    <property type="match status" value="1"/>
</dbReference>
<accession>A0A9X1LGF7</accession>
<keyword evidence="4" id="KW-1185">Reference proteome</keyword>
<keyword evidence="1" id="KW-0812">Transmembrane</keyword>
<organism evidence="3 4">
    <name type="scientific">Christiangramia sediminis</name>
    <dbReference type="NCBI Taxonomy" id="2881336"/>
    <lineage>
        <taxon>Bacteria</taxon>
        <taxon>Pseudomonadati</taxon>
        <taxon>Bacteroidota</taxon>
        <taxon>Flavobacteriia</taxon>
        <taxon>Flavobacteriales</taxon>
        <taxon>Flavobacteriaceae</taxon>
        <taxon>Christiangramia</taxon>
    </lineage>
</organism>
<dbReference type="EMBL" id="JAJBZG010000001">
    <property type="protein sequence ID" value="MCB7479832.1"/>
    <property type="molecule type" value="Genomic_DNA"/>
</dbReference>
<dbReference type="Proteomes" id="UP001139414">
    <property type="component" value="Unassembled WGS sequence"/>
</dbReference>
<keyword evidence="3" id="KW-0378">Hydrolase</keyword>
<dbReference type="RefSeq" id="WP_229337236.1">
    <property type="nucleotide sequence ID" value="NZ_JAJBZG010000001.1"/>
</dbReference>
<dbReference type="AlphaFoldDB" id="A0A9X1LGF7"/>
<evidence type="ECO:0000256" key="1">
    <source>
        <dbReference type="SAM" id="Phobius"/>
    </source>
</evidence>
<keyword evidence="1" id="KW-1133">Transmembrane helix</keyword>
<evidence type="ECO:0000313" key="4">
    <source>
        <dbReference type="Proteomes" id="UP001139414"/>
    </source>
</evidence>